<protein>
    <submittedName>
        <fullName evidence="1">Uncharacterized protein</fullName>
    </submittedName>
</protein>
<dbReference type="Proteomes" id="UP001054837">
    <property type="component" value="Unassembled WGS sequence"/>
</dbReference>
<accession>A0AAV4X8X7</accession>
<proteinExistence type="predicted"/>
<gene>
    <name evidence="1" type="ORF">CDAR_550581</name>
</gene>
<dbReference type="AlphaFoldDB" id="A0AAV4X8X7"/>
<evidence type="ECO:0000313" key="2">
    <source>
        <dbReference type="Proteomes" id="UP001054837"/>
    </source>
</evidence>
<reference evidence="1 2" key="1">
    <citation type="submission" date="2021-06" db="EMBL/GenBank/DDBJ databases">
        <title>Caerostris darwini draft genome.</title>
        <authorList>
            <person name="Kono N."/>
            <person name="Arakawa K."/>
        </authorList>
    </citation>
    <scope>NUCLEOTIDE SEQUENCE [LARGE SCALE GENOMIC DNA]</scope>
</reference>
<organism evidence="1 2">
    <name type="scientific">Caerostris darwini</name>
    <dbReference type="NCBI Taxonomy" id="1538125"/>
    <lineage>
        <taxon>Eukaryota</taxon>
        <taxon>Metazoa</taxon>
        <taxon>Ecdysozoa</taxon>
        <taxon>Arthropoda</taxon>
        <taxon>Chelicerata</taxon>
        <taxon>Arachnida</taxon>
        <taxon>Araneae</taxon>
        <taxon>Araneomorphae</taxon>
        <taxon>Entelegynae</taxon>
        <taxon>Araneoidea</taxon>
        <taxon>Araneidae</taxon>
        <taxon>Caerostris</taxon>
    </lineage>
</organism>
<sequence>MVKLEELVDVRKSSGCDFGNKVVPKERVSYLFFQKVGGGVFFVKKTAEFDEDMTWKLLNLNNSKTMVVKLAELVDVRKSSHCDFGEK</sequence>
<keyword evidence="2" id="KW-1185">Reference proteome</keyword>
<evidence type="ECO:0000313" key="1">
    <source>
        <dbReference type="EMBL" id="GIY91067.1"/>
    </source>
</evidence>
<name>A0AAV4X8X7_9ARAC</name>
<dbReference type="EMBL" id="BPLQ01015726">
    <property type="protein sequence ID" value="GIY91067.1"/>
    <property type="molecule type" value="Genomic_DNA"/>
</dbReference>
<comment type="caution">
    <text evidence="1">The sequence shown here is derived from an EMBL/GenBank/DDBJ whole genome shotgun (WGS) entry which is preliminary data.</text>
</comment>